<proteinExistence type="predicted"/>
<name>A0AAV3URZ1_9EURY</name>
<reference evidence="1 2" key="1">
    <citation type="journal article" date="2019" name="Int. J. Syst. Evol. Microbiol.">
        <title>The Global Catalogue of Microorganisms (GCM) 10K type strain sequencing project: providing services to taxonomists for standard genome sequencing and annotation.</title>
        <authorList>
            <consortium name="The Broad Institute Genomics Platform"/>
            <consortium name="The Broad Institute Genome Sequencing Center for Infectious Disease"/>
            <person name="Wu L."/>
            <person name="Ma J."/>
        </authorList>
    </citation>
    <scope>NUCLEOTIDE SEQUENCE [LARGE SCALE GENOMIC DNA]</scope>
    <source>
        <strain evidence="1 2">JCM 17504</strain>
    </source>
</reference>
<dbReference type="AlphaFoldDB" id="A0AAV3URZ1"/>
<sequence>MNSHGLYHSYRALDINGLRQRILESASEFDLVKNRLLLSQWRSLEYRPAALADDYCLSLVTESYAQVVITTLRTVLWCLLGIAAWADESETTFAI</sequence>
<keyword evidence="2" id="KW-1185">Reference proteome</keyword>
<evidence type="ECO:0000313" key="1">
    <source>
        <dbReference type="EMBL" id="GAA5065383.1"/>
    </source>
</evidence>
<evidence type="ECO:0000313" key="2">
    <source>
        <dbReference type="Proteomes" id="UP001501729"/>
    </source>
</evidence>
<dbReference type="Proteomes" id="UP001501729">
    <property type="component" value="Unassembled WGS sequence"/>
</dbReference>
<protein>
    <submittedName>
        <fullName evidence="1">Uncharacterized protein</fullName>
    </submittedName>
</protein>
<accession>A0AAV3URZ1</accession>
<comment type="caution">
    <text evidence="1">The sequence shown here is derived from an EMBL/GenBank/DDBJ whole genome shotgun (WGS) entry which is preliminary data.</text>
</comment>
<organism evidence="1 2">
    <name type="scientific">Haladaptatus pallidirubidus</name>
    <dbReference type="NCBI Taxonomy" id="1008152"/>
    <lineage>
        <taxon>Archaea</taxon>
        <taxon>Methanobacteriati</taxon>
        <taxon>Methanobacteriota</taxon>
        <taxon>Stenosarchaea group</taxon>
        <taxon>Halobacteria</taxon>
        <taxon>Halobacteriales</taxon>
        <taxon>Haladaptataceae</taxon>
        <taxon>Haladaptatus</taxon>
    </lineage>
</organism>
<gene>
    <name evidence="1" type="ORF">GCM10025751_56230</name>
</gene>
<dbReference type="EMBL" id="BAABKX010000030">
    <property type="protein sequence ID" value="GAA5065383.1"/>
    <property type="molecule type" value="Genomic_DNA"/>
</dbReference>